<keyword evidence="2" id="KW-1185">Reference proteome</keyword>
<accession>A0ACB7XE56</accession>
<comment type="caution">
    <text evidence="1">The sequence shown here is derived from an EMBL/GenBank/DDBJ whole genome shotgun (WGS) entry which is preliminary data.</text>
</comment>
<name>A0ACB7XE56_9ERIC</name>
<reference evidence="1 2" key="1">
    <citation type="journal article" date="2021" name="Hortic Res">
        <title>High-quality reference genome and annotation aids understanding of berry development for evergreen blueberry (Vaccinium darrowii).</title>
        <authorList>
            <person name="Yu J."/>
            <person name="Hulse-Kemp A.M."/>
            <person name="Babiker E."/>
            <person name="Staton M."/>
        </authorList>
    </citation>
    <scope>NUCLEOTIDE SEQUENCE [LARGE SCALE GENOMIC DNA]</scope>
    <source>
        <strain evidence="2">cv. NJ 8807/NJ 8810</strain>
        <tissue evidence="1">Young leaf</tissue>
    </source>
</reference>
<organism evidence="1 2">
    <name type="scientific">Vaccinium darrowii</name>
    <dbReference type="NCBI Taxonomy" id="229202"/>
    <lineage>
        <taxon>Eukaryota</taxon>
        <taxon>Viridiplantae</taxon>
        <taxon>Streptophyta</taxon>
        <taxon>Embryophyta</taxon>
        <taxon>Tracheophyta</taxon>
        <taxon>Spermatophyta</taxon>
        <taxon>Magnoliopsida</taxon>
        <taxon>eudicotyledons</taxon>
        <taxon>Gunneridae</taxon>
        <taxon>Pentapetalae</taxon>
        <taxon>asterids</taxon>
        <taxon>Ericales</taxon>
        <taxon>Ericaceae</taxon>
        <taxon>Vaccinioideae</taxon>
        <taxon>Vaccinieae</taxon>
        <taxon>Vaccinium</taxon>
    </lineage>
</organism>
<evidence type="ECO:0000313" key="2">
    <source>
        <dbReference type="Proteomes" id="UP000828048"/>
    </source>
</evidence>
<dbReference type="EMBL" id="CM037156">
    <property type="protein sequence ID" value="KAH7838883.1"/>
    <property type="molecule type" value="Genomic_DNA"/>
</dbReference>
<evidence type="ECO:0000313" key="1">
    <source>
        <dbReference type="EMBL" id="KAH7838883.1"/>
    </source>
</evidence>
<proteinExistence type="predicted"/>
<protein>
    <submittedName>
        <fullName evidence="1">Uncharacterized protein</fullName>
    </submittedName>
</protein>
<gene>
    <name evidence="1" type="ORF">Vadar_032240</name>
</gene>
<dbReference type="Proteomes" id="UP000828048">
    <property type="component" value="Chromosome 6"/>
</dbReference>
<sequence length="520" mass="58762">MQHFDKVEIIHKPRSDNRFPDALATLGAKVEFNEAKIAIEIVKKSEPSIADEVSKGQAVEEWQEKIMRQLATGQGDVPLAELAQFTMLGRKLYFRGPQGWLARCIGLEEAKAKLRQIHDATCGENDISLYQRVQRQGYYWPSMKTDAADMTKSCDGCTLTISGQECCFSEEQDWRQKYIDFLQEGALPVEKERGRQVKMSARRFFVKDGSLYRRAQDDVPLKCLSNEEAKDVLYKAHELEHQGGRKLYEHIIHLGYYWPWMEFDAKAHVRWCHACQKFGNLVHAPAVELHAIRAPYPFHTWAMDLVGPISLHSRKHQWILAATEVSTKWVEAVPLRNATGTTVAQFIKENIICRFGIPKVILSNNGTPFINKDVGALLQSCSIEHQTSTPYYPQGNGQAEATNKSLVRILSKLLDEKGGTWSDHLITALWAYRTAKRKATRTSPFNLVYGAETVLPVELSVPSARLTLSTEVTTAERRADLEALEERRELAAGFLGEGHPVSPVCSIEDPQRPPALQSYL</sequence>